<dbReference type="Proteomes" id="UP001596283">
    <property type="component" value="Unassembled WGS sequence"/>
</dbReference>
<reference evidence="3" key="1">
    <citation type="journal article" date="2019" name="Int. J. Syst. Evol. Microbiol.">
        <title>The Global Catalogue of Microorganisms (GCM) 10K type strain sequencing project: providing services to taxonomists for standard genome sequencing and annotation.</title>
        <authorList>
            <consortium name="The Broad Institute Genomics Platform"/>
            <consortium name="The Broad Institute Genome Sequencing Center for Infectious Disease"/>
            <person name="Wu L."/>
            <person name="Ma J."/>
        </authorList>
    </citation>
    <scope>NUCLEOTIDE SEQUENCE [LARGE SCALE GENOMIC DNA]</scope>
    <source>
        <strain evidence="3">CCM 8908</strain>
    </source>
</reference>
<name>A0ABW1TD06_9LACO</name>
<dbReference type="Gene3D" id="1.20.120.1870">
    <property type="entry name" value="Fic/DOC protein, Fido domain"/>
    <property type="match status" value="1"/>
</dbReference>
<dbReference type="InterPro" id="IPR003812">
    <property type="entry name" value="Fido"/>
</dbReference>
<dbReference type="InterPro" id="IPR036597">
    <property type="entry name" value="Fido-like_dom_sf"/>
</dbReference>
<dbReference type="InterPro" id="IPR006440">
    <property type="entry name" value="Doc"/>
</dbReference>
<dbReference type="PANTHER" id="PTHR39426:SF1">
    <property type="entry name" value="HOMOLOGY TO DEATH-ON-CURING PROTEIN OF PHAGE P1"/>
    <property type="match status" value="1"/>
</dbReference>
<dbReference type="PANTHER" id="PTHR39426">
    <property type="entry name" value="HOMOLOGY TO DEATH-ON-CURING PROTEIN OF PHAGE P1"/>
    <property type="match status" value="1"/>
</dbReference>
<organism evidence="2 3">
    <name type="scientific">Levilactobacillus fujinensis</name>
    <dbReference type="NCBI Taxonomy" id="2486024"/>
    <lineage>
        <taxon>Bacteria</taxon>
        <taxon>Bacillati</taxon>
        <taxon>Bacillota</taxon>
        <taxon>Bacilli</taxon>
        <taxon>Lactobacillales</taxon>
        <taxon>Lactobacillaceae</taxon>
        <taxon>Levilactobacillus</taxon>
    </lineage>
</organism>
<proteinExistence type="predicted"/>
<dbReference type="Pfam" id="PF02661">
    <property type="entry name" value="Fic"/>
    <property type="match status" value="1"/>
</dbReference>
<dbReference type="NCBIfam" id="TIGR01550">
    <property type="entry name" value="DOC_P1"/>
    <property type="match status" value="1"/>
</dbReference>
<comment type="caution">
    <text evidence="2">The sequence shown here is derived from an EMBL/GenBank/DDBJ whole genome shotgun (WGS) entry which is preliminary data.</text>
</comment>
<evidence type="ECO:0000259" key="1">
    <source>
        <dbReference type="PROSITE" id="PS51459"/>
    </source>
</evidence>
<feature type="domain" description="Fido" evidence="1">
    <location>
        <begin position="4"/>
        <end position="125"/>
    </location>
</feature>
<sequence>MRYLSAEELIALNTSVLLSSHQATTIRNAAGLASIAQLPKQAFFQTEAYPNLESKLGIVFIKIINLHPFADGNKRSAIAALWTMADLNGHWLTFTDTELAQFALEVAQLEDRKLDYNTVYQTIKSHLTLNAKSKD</sequence>
<evidence type="ECO:0000313" key="2">
    <source>
        <dbReference type="EMBL" id="MFC6259806.1"/>
    </source>
</evidence>
<protein>
    <submittedName>
        <fullName evidence="2">Type II toxin-antitoxin system death-on-curing family toxin</fullName>
    </submittedName>
</protein>
<evidence type="ECO:0000313" key="3">
    <source>
        <dbReference type="Proteomes" id="UP001596283"/>
    </source>
</evidence>
<dbReference type="PROSITE" id="PS51459">
    <property type="entry name" value="FIDO"/>
    <property type="match status" value="1"/>
</dbReference>
<keyword evidence="3" id="KW-1185">Reference proteome</keyword>
<gene>
    <name evidence="2" type="ORF">ACFP1C_02505</name>
</gene>
<dbReference type="SUPFAM" id="SSF140931">
    <property type="entry name" value="Fic-like"/>
    <property type="match status" value="1"/>
</dbReference>
<dbReference type="InterPro" id="IPR053737">
    <property type="entry name" value="Type_II_TA_Toxin"/>
</dbReference>
<dbReference type="EMBL" id="JBHSSI010000022">
    <property type="protein sequence ID" value="MFC6259806.1"/>
    <property type="molecule type" value="Genomic_DNA"/>
</dbReference>
<accession>A0ABW1TD06</accession>
<dbReference type="RefSeq" id="WP_125685510.1">
    <property type="nucleotide sequence ID" value="NZ_JBHSSI010000022.1"/>
</dbReference>